<accession>A0AAV7Z766</accession>
<feature type="coiled-coil region" evidence="1">
    <location>
        <begin position="194"/>
        <end position="221"/>
    </location>
</feature>
<organism evidence="2 3">
    <name type="scientific">Anaeramoeba flamelloides</name>
    <dbReference type="NCBI Taxonomy" id="1746091"/>
    <lineage>
        <taxon>Eukaryota</taxon>
        <taxon>Metamonada</taxon>
        <taxon>Anaeramoebidae</taxon>
        <taxon>Anaeramoeba</taxon>
    </lineage>
</organism>
<comment type="caution">
    <text evidence="2">The sequence shown here is derived from an EMBL/GenBank/DDBJ whole genome shotgun (WGS) entry which is preliminary data.</text>
</comment>
<keyword evidence="2" id="KW-0808">Transferase</keyword>
<evidence type="ECO:0000256" key="1">
    <source>
        <dbReference type="SAM" id="Coils"/>
    </source>
</evidence>
<protein>
    <submittedName>
        <fullName evidence="2">Dual specificity protein kinase pyk3</fullName>
    </submittedName>
</protein>
<keyword evidence="2" id="KW-0418">Kinase</keyword>
<feature type="coiled-coil region" evidence="1">
    <location>
        <begin position="117"/>
        <end position="156"/>
    </location>
</feature>
<evidence type="ECO:0000313" key="3">
    <source>
        <dbReference type="Proteomes" id="UP001146793"/>
    </source>
</evidence>
<keyword evidence="1" id="KW-0175">Coiled coil</keyword>
<gene>
    <name evidence="2" type="ORF">M0812_16742</name>
</gene>
<dbReference type="InterPro" id="IPR029071">
    <property type="entry name" value="Ubiquitin-like_domsf"/>
</dbReference>
<dbReference type="GO" id="GO:0016301">
    <property type="term" value="F:kinase activity"/>
    <property type="evidence" value="ECO:0007669"/>
    <property type="project" value="UniProtKB-KW"/>
</dbReference>
<feature type="coiled-coil region" evidence="1">
    <location>
        <begin position="404"/>
        <end position="1019"/>
    </location>
</feature>
<dbReference type="AlphaFoldDB" id="A0AAV7Z766"/>
<reference evidence="2" key="1">
    <citation type="submission" date="2022-08" db="EMBL/GenBank/DDBJ databases">
        <title>Novel sulphate-reducing endosymbionts in the free-living metamonad Anaeramoeba.</title>
        <authorList>
            <person name="Jerlstrom-Hultqvist J."/>
            <person name="Cepicka I."/>
            <person name="Gallot-Lavallee L."/>
            <person name="Salas-Leiva D."/>
            <person name="Curtis B.A."/>
            <person name="Zahonova K."/>
            <person name="Pipaliya S."/>
            <person name="Dacks J."/>
            <person name="Roger A.J."/>
        </authorList>
    </citation>
    <scope>NUCLEOTIDE SEQUENCE</scope>
    <source>
        <strain evidence="2">Busselton2</strain>
    </source>
</reference>
<proteinExistence type="predicted"/>
<dbReference type="Proteomes" id="UP001146793">
    <property type="component" value="Unassembled WGS sequence"/>
</dbReference>
<sequence>MSVITDLGHKIIISLSQEKTIQDLKTYLSAKTDVPISQIILLTSFKQFLNREHLSNVFQNEGDCIFFYDRNKYIYFKLSEYLQKNQRADYQQNEKSKIKTVFKNCNLSLESLYTFTKKNLNSTVEILENLSKRLEEKNFEQELEIFDQERSKLKQVKIHPKLLGTHLDPQKKTLFDFISEPKFKLLKNKYLQHFGSIKKEITKAKKQLDKIKKDLKLFFEEKQTNFVQEFQNKQTNFREIIDFFHKKMFKLVNDQIKIYNIKGVCLYLQKKIDPDEKEFKQLLGIHKINKIYELSLIETMNRIQFQKNFDLFKDQITKKGNLLLWNELKRRKAFIKKYTPFIQKELFPFLETLPITFEESFKKYNHDELPDLTFEEVQHCIKEKEYLNFIVSDSIKLIDAGEMKKSFENEKNEIIENIEKGKKEIIENSEKEFLEKKKKLKLKLANEIREKEKLIVEKKDLLNKCKKLSKINKQYELQTNNNMENMKKTISEKDQEFEKTKKEIENEFLIKIDILEREKEEYKSKSQKIKKEKKKIQSEYMINTHKLENEIKEIKEQFDIEKEEIKEQFNREREEIKETLEKEIKKQYLMKKQNWGKEKKEIHEQFNKEKQEIDEKWRKEIERIKKKWKEEIRTKDEQFDIEKKEIHEQYNQEKEEINKKWEKENKKLEKTIKKHTENKIKDMKKTISEKDQEFEKEKREKENEYLIKMGNLEKEKEEYKSKNQKIKQEKNKIQSEYMINTQKLENEIKEIKEQFDIEKEEIKEQFNREREEIKGNMEREIGKQYLMKTQNLENEKEIIKDNWEKEKQEYEQEYQDIDLEYQKLKKQLNKYKNENTKLNKLINEKNQKIAESLKLAQKEKTQKEKAFEMLNNQNNDNIQNHELNTHIQTITIENNKLKNKLIDIKTKEEEIQRRHQQMENELQKDLRNLSSKYKKLVKKTLQKKNDLKILKKTKTKLEMKNAKQKNTIINLEKVIKNEESSQTRIKTLSLENEKLLNQIKQYKRDLKMKEDEISKESKIEPINLLAKIRSKVENIKYEVLLEEIKFTQENGIDAKAIYDYLDNSFEKSIFDPKIEILNEQIEVLKGKIRFENGFPNLIDLIFTFNSKMINNVQFFQTKFMNFTLIVDEQSIGGNQLQIEQIKGKVFFQENNTCQQSNKYGIQSGEKFIIVYIQIIYNKF</sequence>
<dbReference type="SUPFAM" id="SSF54236">
    <property type="entry name" value="Ubiquitin-like"/>
    <property type="match status" value="1"/>
</dbReference>
<evidence type="ECO:0000313" key="2">
    <source>
        <dbReference type="EMBL" id="KAJ3437578.1"/>
    </source>
</evidence>
<dbReference type="EMBL" id="JANTQA010000033">
    <property type="protein sequence ID" value="KAJ3437578.1"/>
    <property type="molecule type" value="Genomic_DNA"/>
</dbReference>
<name>A0AAV7Z766_9EUKA</name>